<evidence type="ECO:0000256" key="1">
    <source>
        <dbReference type="SAM" id="MobiDB-lite"/>
    </source>
</evidence>
<sequence>MVLLQVLRQARLSKSQSSPQNSSSSSFGYSLEDSGDLDTNFIIPRHDSVLEFSDHYIDMQRRKDGTILAWKQGISCSVMDVSANCIHVRARDGYGVG</sequence>
<keyword evidence="3" id="KW-1185">Reference proteome</keyword>
<dbReference type="AlphaFoldDB" id="A0A834WT08"/>
<reference evidence="2" key="1">
    <citation type="submission" date="2020-09" db="EMBL/GenBank/DDBJ databases">
        <title>Genome-Enabled Discovery of Anthraquinone Biosynthesis in Senna tora.</title>
        <authorList>
            <person name="Kang S.-H."/>
            <person name="Pandey R.P."/>
            <person name="Lee C.-M."/>
            <person name="Sim J.-S."/>
            <person name="Jeong J.-T."/>
            <person name="Choi B.-S."/>
            <person name="Jung M."/>
            <person name="Ginzburg D."/>
            <person name="Zhao K."/>
            <person name="Won S.Y."/>
            <person name="Oh T.-J."/>
            <person name="Yu Y."/>
            <person name="Kim N.-H."/>
            <person name="Lee O.R."/>
            <person name="Lee T.-H."/>
            <person name="Bashyal P."/>
            <person name="Kim T.-S."/>
            <person name="Lee W.-H."/>
            <person name="Kawkins C."/>
            <person name="Kim C.-K."/>
            <person name="Kim J.S."/>
            <person name="Ahn B.O."/>
            <person name="Rhee S.Y."/>
            <person name="Sohng J.K."/>
        </authorList>
    </citation>
    <scope>NUCLEOTIDE SEQUENCE</scope>
    <source>
        <tissue evidence="2">Leaf</tissue>
    </source>
</reference>
<evidence type="ECO:0000313" key="2">
    <source>
        <dbReference type="EMBL" id="KAF7831861.1"/>
    </source>
</evidence>
<feature type="compositionally biased region" description="Low complexity" evidence="1">
    <location>
        <begin position="13"/>
        <end position="31"/>
    </location>
</feature>
<gene>
    <name evidence="2" type="ORF">G2W53_014194</name>
</gene>
<dbReference type="Proteomes" id="UP000634136">
    <property type="component" value="Unassembled WGS sequence"/>
</dbReference>
<protein>
    <submittedName>
        <fullName evidence="2">Uncharacterized protein</fullName>
    </submittedName>
</protein>
<evidence type="ECO:0000313" key="3">
    <source>
        <dbReference type="Proteomes" id="UP000634136"/>
    </source>
</evidence>
<dbReference type="EMBL" id="JAAIUW010000005">
    <property type="protein sequence ID" value="KAF7831861.1"/>
    <property type="molecule type" value="Genomic_DNA"/>
</dbReference>
<accession>A0A834WT08</accession>
<organism evidence="2 3">
    <name type="scientific">Senna tora</name>
    <dbReference type="NCBI Taxonomy" id="362788"/>
    <lineage>
        <taxon>Eukaryota</taxon>
        <taxon>Viridiplantae</taxon>
        <taxon>Streptophyta</taxon>
        <taxon>Embryophyta</taxon>
        <taxon>Tracheophyta</taxon>
        <taxon>Spermatophyta</taxon>
        <taxon>Magnoliopsida</taxon>
        <taxon>eudicotyledons</taxon>
        <taxon>Gunneridae</taxon>
        <taxon>Pentapetalae</taxon>
        <taxon>rosids</taxon>
        <taxon>fabids</taxon>
        <taxon>Fabales</taxon>
        <taxon>Fabaceae</taxon>
        <taxon>Caesalpinioideae</taxon>
        <taxon>Cassia clade</taxon>
        <taxon>Senna</taxon>
    </lineage>
</organism>
<proteinExistence type="predicted"/>
<comment type="caution">
    <text evidence="2">The sequence shown here is derived from an EMBL/GenBank/DDBJ whole genome shotgun (WGS) entry which is preliminary data.</text>
</comment>
<feature type="region of interest" description="Disordered" evidence="1">
    <location>
        <begin position="12"/>
        <end position="31"/>
    </location>
</feature>
<name>A0A834WT08_9FABA</name>